<keyword evidence="2" id="KW-1185">Reference proteome</keyword>
<evidence type="ECO:0000313" key="2">
    <source>
        <dbReference type="Proteomes" id="UP000789920"/>
    </source>
</evidence>
<reference evidence="1" key="1">
    <citation type="submission" date="2021-06" db="EMBL/GenBank/DDBJ databases">
        <authorList>
            <person name="Kallberg Y."/>
            <person name="Tangrot J."/>
            <person name="Rosling A."/>
        </authorList>
    </citation>
    <scope>NUCLEOTIDE SEQUENCE</scope>
    <source>
        <strain evidence="1">MA461A</strain>
    </source>
</reference>
<evidence type="ECO:0000313" key="1">
    <source>
        <dbReference type="EMBL" id="CAG8831874.1"/>
    </source>
</evidence>
<organism evidence="1 2">
    <name type="scientific">Racocetra persica</name>
    <dbReference type="NCBI Taxonomy" id="160502"/>
    <lineage>
        <taxon>Eukaryota</taxon>
        <taxon>Fungi</taxon>
        <taxon>Fungi incertae sedis</taxon>
        <taxon>Mucoromycota</taxon>
        <taxon>Glomeromycotina</taxon>
        <taxon>Glomeromycetes</taxon>
        <taxon>Diversisporales</taxon>
        <taxon>Gigasporaceae</taxon>
        <taxon>Racocetra</taxon>
    </lineage>
</organism>
<feature type="non-terminal residue" evidence="1">
    <location>
        <position position="1"/>
    </location>
</feature>
<feature type="non-terminal residue" evidence="1">
    <location>
        <position position="123"/>
    </location>
</feature>
<protein>
    <submittedName>
        <fullName evidence="1">31425_t:CDS:1</fullName>
    </submittedName>
</protein>
<sequence>TLILTLHADVEPEFKIYFNSKYSYGKAIDLVITSTGKRIAIEFDNIKMECIKLDGVHNSWQEATRISLSLMKKSEKEILNLQINDQYRPNQKTVCEALESKIVKKCKEYLQPLIQRNDADLKF</sequence>
<comment type="caution">
    <text evidence="1">The sequence shown here is derived from an EMBL/GenBank/DDBJ whole genome shotgun (WGS) entry which is preliminary data.</text>
</comment>
<gene>
    <name evidence="1" type="ORF">RPERSI_LOCUS28291</name>
</gene>
<dbReference type="Proteomes" id="UP000789920">
    <property type="component" value="Unassembled WGS sequence"/>
</dbReference>
<accession>A0ACA9SAM9</accession>
<dbReference type="EMBL" id="CAJVQC010102418">
    <property type="protein sequence ID" value="CAG8831874.1"/>
    <property type="molecule type" value="Genomic_DNA"/>
</dbReference>
<proteinExistence type="predicted"/>
<name>A0ACA9SAM9_9GLOM</name>